<dbReference type="RefSeq" id="WP_272135922.1">
    <property type="nucleotide sequence ID" value="NZ_JAQNDM010000002.1"/>
</dbReference>
<dbReference type="InterPro" id="IPR036640">
    <property type="entry name" value="ABC1_TM_sf"/>
</dbReference>
<evidence type="ECO:0000313" key="11">
    <source>
        <dbReference type="EMBL" id="MDC0708261.1"/>
    </source>
</evidence>
<dbReference type="InterPro" id="IPR003593">
    <property type="entry name" value="AAA+_ATPase"/>
</dbReference>
<dbReference type="PANTHER" id="PTHR24221:SF606">
    <property type="entry name" value="COLICIN V SECRETION-PROCESSING ATP-BINDING PROTEIN"/>
    <property type="match status" value="1"/>
</dbReference>
<evidence type="ECO:0000256" key="5">
    <source>
        <dbReference type="ARBA" id="ARBA00022989"/>
    </source>
</evidence>
<feature type="transmembrane region" description="Helical" evidence="7">
    <location>
        <begin position="216"/>
        <end position="237"/>
    </location>
</feature>
<comment type="caution">
    <text evidence="11">The sequence shown here is derived from an EMBL/GenBank/DDBJ whole genome shotgun (WGS) entry which is preliminary data.</text>
</comment>
<dbReference type="Gene3D" id="3.90.70.10">
    <property type="entry name" value="Cysteine proteinases"/>
    <property type="match status" value="1"/>
</dbReference>
<dbReference type="Proteomes" id="UP001221838">
    <property type="component" value="Unassembled WGS sequence"/>
</dbReference>
<dbReference type="Pfam" id="PF03412">
    <property type="entry name" value="Peptidase_C39"/>
    <property type="match status" value="1"/>
</dbReference>
<evidence type="ECO:0000256" key="1">
    <source>
        <dbReference type="ARBA" id="ARBA00004651"/>
    </source>
</evidence>
<keyword evidence="6 7" id="KW-0472">Membrane</keyword>
<dbReference type="InterPro" id="IPR027417">
    <property type="entry name" value="P-loop_NTPase"/>
</dbReference>
<dbReference type="Pfam" id="PF00664">
    <property type="entry name" value="ABC_membrane"/>
    <property type="match status" value="1"/>
</dbReference>
<dbReference type="InterPro" id="IPR017871">
    <property type="entry name" value="ABC_transporter-like_CS"/>
</dbReference>
<feature type="transmembrane region" description="Helical" evidence="7">
    <location>
        <begin position="402"/>
        <end position="426"/>
    </location>
</feature>
<dbReference type="PROSITE" id="PS50893">
    <property type="entry name" value="ABC_TRANSPORTER_2"/>
    <property type="match status" value="1"/>
</dbReference>
<evidence type="ECO:0000256" key="2">
    <source>
        <dbReference type="ARBA" id="ARBA00022692"/>
    </source>
</evidence>
<dbReference type="SUPFAM" id="SSF52540">
    <property type="entry name" value="P-loop containing nucleoside triphosphate hydrolases"/>
    <property type="match status" value="1"/>
</dbReference>
<dbReference type="InterPro" id="IPR003439">
    <property type="entry name" value="ABC_transporter-like_ATP-bd"/>
</dbReference>
<dbReference type="Gene3D" id="3.40.50.300">
    <property type="entry name" value="P-loop containing nucleotide triphosphate hydrolases"/>
    <property type="match status" value="1"/>
</dbReference>
<name>A0ABT5D3V9_9BACT</name>
<dbReference type="Pfam" id="PF00005">
    <property type="entry name" value="ABC_tran"/>
    <property type="match status" value="1"/>
</dbReference>
<evidence type="ECO:0000259" key="9">
    <source>
        <dbReference type="PROSITE" id="PS50929"/>
    </source>
</evidence>
<dbReference type="PROSITE" id="PS50990">
    <property type="entry name" value="PEPTIDASE_C39"/>
    <property type="match status" value="1"/>
</dbReference>
<dbReference type="PROSITE" id="PS00211">
    <property type="entry name" value="ABC_TRANSPORTER_1"/>
    <property type="match status" value="1"/>
</dbReference>
<protein>
    <submittedName>
        <fullName evidence="11">Peptidase domain-containing ABC transporter</fullName>
    </submittedName>
</protein>
<comment type="subcellular location">
    <subcellularLocation>
        <location evidence="1">Cell membrane</location>
        <topology evidence="1">Multi-pass membrane protein</topology>
    </subcellularLocation>
</comment>
<gene>
    <name evidence="11" type="ORF">POL68_07240</name>
</gene>
<feature type="transmembrane region" description="Helical" evidence="7">
    <location>
        <begin position="319"/>
        <end position="337"/>
    </location>
</feature>
<evidence type="ECO:0000256" key="4">
    <source>
        <dbReference type="ARBA" id="ARBA00022840"/>
    </source>
</evidence>
<dbReference type="Gene3D" id="1.20.1560.10">
    <property type="entry name" value="ABC transporter type 1, transmembrane domain"/>
    <property type="match status" value="1"/>
</dbReference>
<feature type="domain" description="ABC transmembrane type-1" evidence="9">
    <location>
        <begin position="183"/>
        <end position="462"/>
    </location>
</feature>
<dbReference type="PANTHER" id="PTHR24221">
    <property type="entry name" value="ATP-BINDING CASSETTE SUB-FAMILY B"/>
    <property type="match status" value="1"/>
</dbReference>
<feature type="domain" description="ABC transporter" evidence="8">
    <location>
        <begin position="493"/>
        <end position="726"/>
    </location>
</feature>
<keyword evidence="4" id="KW-0067">ATP-binding</keyword>
<dbReference type="EMBL" id="JAQNDM010000002">
    <property type="protein sequence ID" value="MDC0708261.1"/>
    <property type="molecule type" value="Genomic_DNA"/>
</dbReference>
<dbReference type="PROSITE" id="PS50929">
    <property type="entry name" value="ABC_TM1F"/>
    <property type="match status" value="1"/>
</dbReference>
<keyword evidence="2 7" id="KW-0812">Transmembrane</keyword>
<evidence type="ECO:0000313" key="12">
    <source>
        <dbReference type="Proteomes" id="UP001221838"/>
    </source>
</evidence>
<feature type="transmembrane region" description="Helical" evidence="7">
    <location>
        <begin position="290"/>
        <end position="313"/>
    </location>
</feature>
<feature type="domain" description="Peptidase C39" evidence="10">
    <location>
        <begin position="32"/>
        <end position="151"/>
    </location>
</feature>
<dbReference type="SUPFAM" id="SSF90123">
    <property type="entry name" value="ABC transporter transmembrane region"/>
    <property type="match status" value="1"/>
</dbReference>
<keyword evidence="5 7" id="KW-1133">Transmembrane helix</keyword>
<dbReference type="InterPro" id="IPR039421">
    <property type="entry name" value="Type_1_exporter"/>
</dbReference>
<feature type="transmembrane region" description="Helical" evidence="7">
    <location>
        <begin position="179"/>
        <end position="196"/>
    </location>
</feature>
<evidence type="ECO:0000259" key="10">
    <source>
        <dbReference type="PROSITE" id="PS50990"/>
    </source>
</evidence>
<evidence type="ECO:0000256" key="6">
    <source>
        <dbReference type="ARBA" id="ARBA00023136"/>
    </source>
</evidence>
<proteinExistence type="predicted"/>
<accession>A0ABT5D3V9</accession>
<keyword evidence="12" id="KW-1185">Reference proteome</keyword>
<evidence type="ECO:0000256" key="7">
    <source>
        <dbReference type="SAM" id="Phobius"/>
    </source>
</evidence>
<sequence length="729" mass="79363">MAEKRSALPRRLRLLARLMTAAPRAPVPYVAQRSEAERDAACMVMALGCLGRQVSLDGILAKLREPTEHSKVDALHHAARALGLRVRSVGWRAEELGYLEPGTLLHDRRQGTVVFERLTARTVVVVDPAVGRRSIPLTRVEEVLTGEALLLEPTAAFQQEDTESVRVKELWWRMLRSGLLWRILGGSALLQLFAIGPPALSGVIIDQVVPHGDWPLLGLLTSGLALILGCLLLASLVRAHLLLQLRTWLEARMTFGLLEHLVELPISFFQRHSLGDLMGRVGNAASVRELLTAGTLSGALDGVLVSVFLVVLFAVSLPMGLVVLGFGALQALVLFAASTRQRQLLMRSLESEARSESFLVELLTGIQTVKAMGKEPWALGEWSRRFSEVLDVSRHRGRLGAWVEAAMGALQLGAPLAVLCFGAWMLLQGAFSLGTLLTTEALALGLLRPLSGLLSTVMQFQLLEMYLSRASELLEAAPEKAFGRPAPLLQGEVVLDSVSFRYEVQGPLVVQDVSVRIQPGQMVAIVGSSGAGKSTLASLLMGMVLPTSGRILYDGMDLTELELRSVRRQLGIVMQSSTLFAASVRQNITLGYPSATMDEVRAAVRLAHLQDDIHQMPMRYETPLIDRGMALSGGQRQRLALARALVHEPAILLLDEATSSLDAVTEHQVQQTLEQLQCTRIVIAHRLSTVRRADLILYMEGGRIMEAGTHEALLARQGAYAALISAQLG</sequence>
<keyword evidence="3" id="KW-0547">Nucleotide-binding</keyword>
<dbReference type="SMART" id="SM00382">
    <property type="entry name" value="AAA"/>
    <property type="match status" value="1"/>
</dbReference>
<dbReference type="InterPro" id="IPR005074">
    <property type="entry name" value="Peptidase_C39"/>
</dbReference>
<dbReference type="InterPro" id="IPR011527">
    <property type="entry name" value="ABC1_TM_dom"/>
</dbReference>
<reference evidence="11 12" key="1">
    <citation type="submission" date="2022-11" db="EMBL/GenBank/DDBJ databases">
        <title>Minimal conservation of predation-associated metabolite biosynthetic gene clusters underscores biosynthetic potential of Myxococcota including descriptions for ten novel species: Archangium lansinium sp. nov., Myxococcus landrumus sp. nov., Nannocystis bai.</title>
        <authorList>
            <person name="Ahearne A."/>
            <person name="Stevens C."/>
            <person name="Dowd S."/>
        </authorList>
    </citation>
    <scope>NUCLEOTIDE SEQUENCE [LARGE SCALE GENOMIC DNA]</scope>
    <source>
        <strain evidence="11 12">NCWAL01</strain>
    </source>
</reference>
<organism evidence="11 12">
    <name type="scientific">Stigmatella ashevillensis</name>
    <dbReference type="NCBI Taxonomy" id="2995309"/>
    <lineage>
        <taxon>Bacteria</taxon>
        <taxon>Pseudomonadati</taxon>
        <taxon>Myxococcota</taxon>
        <taxon>Myxococcia</taxon>
        <taxon>Myxococcales</taxon>
        <taxon>Cystobacterineae</taxon>
        <taxon>Archangiaceae</taxon>
        <taxon>Stigmatella</taxon>
    </lineage>
</organism>
<evidence type="ECO:0000259" key="8">
    <source>
        <dbReference type="PROSITE" id="PS50893"/>
    </source>
</evidence>
<evidence type="ECO:0000256" key="3">
    <source>
        <dbReference type="ARBA" id="ARBA00022741"/>
    </source>
</evidence>